<evidence type="ECO:0000256" key="1">
    <source>
        <dbReference type="SAM" id="SignalP"/>
    </source>
</evidence>
<dbReference type="NCBIfam" id="TIGR02595">
    <property type="entry name" value="PEP_CTERM"/>
    <property type="match status" value="1"/>
</dbReference>
<dbReference type="NCBIfam" id="NF038126">
    <property type="entry name" value="PEP_CTERM_FxDxF"/>
    <property type="match status" value="1"/>
</dbReference>
<dbReference type="KEGG" id="dee:HQN60_09210"/>
<reference evidence="3 4" key="1">
    <citation type="submission" date="2020-05" db="EMBL/GenBank/DDBJ databases">
        <title>Complete genome sequence of Deefgea sp. D17.</title>
        <authorList>
            <person name="Bae J.-W."/>
            <person name="Han J.E."/>
        </authorList>
    </citation>
    <scope>NUCLEOTIDE SEQUENCE [LARGE SCALE GENOMIC DNA]</scope>
    <source>
        <strain evidence="3 4">D17</strain>
    </source>
</reference>
<name>A0A6M8SNT0_9NEIS</name>
<evidence type="ECO:0000313" key="4">
    <source>
        <dbReference type="Proteomes" id="UP000504844"/>
    </source>
</evidence>
<keyword evidence="1" id="KW-0732">Signal</keyword>
<gene>
    <name evidence="3" type="ORF">HQN60_09210</name>
</gene>
<evidence type="ECO:0000313" key="3">
    <source>
        <dbReference type="EMBL" id="QKJ66863.1"/>
    </source>
</evidence>
<evidence type="ECO:0000259" key="2">
    <source>
        <dbReference type="Pfam" id="PF07589"/>
    </source>
</evidence>
<dbReference type="Proteomes" id="UP000504844">
    <property type="component" value="Chromosome"/>
</dbReference>
<dbReference type="AlphaFoldDB" id="A0A6M8SNT0"/>
<dbReference type="InterPro" id="IPR013424">
    <property type="entry name" value="Ice-binding_C"/>
</dbReference>
<proteinExistence type="predicted"/>
<feature type="signal peptide" evidence="1">
    <location>
        <begin position="1"/>
        <end position="22"/>
    </location>
</feature>
<feature type="chain" id="PRO_5026958190" evidence="1">
    <location>
        <begin position="23"/>
        <end position="168"/>
    </location>
</feature>
<accession>A0A6M8SNT0</accession>
<sequence>MKKINHFVGAAIIGLAAVSSQAAVTKVTLSHGSDFSAAQKINKTSGDEWIYNSVTFKVTDNSPILFSFFNEQKANNVGKGTFDLLTVKLLEGSKVISTHAFGSTGQYLFSNTFAANKNYKFQFNGFSTNYVGNLNYTVAAVPEPEAYALMGLGLIGLLAARRRKLKSI</sequence>
<keyword evidence="4" id="KW-1185">Reference proteome</keyword>
<dbReference type="Pfam" id="PF07589">
    <property type="entry name" value="PEP-CTERM"/>
    <property type="match status" value="1"/>
</dbReference>
<dbReference type="EMBL" id="CP054143">
    <property type="protein sequence ID" value="QKJ66863.1"/>
    <property type="molecule type" value="Genomic_DNA"/>
</dbReference>
<organism evidence="3 4">
    <name type="scientific">Deefgea piscis</name>
    <dbReference type="NCBI Taxonomy" id="2739061"/>
    <lineage>
        <taxon>Bacteria</taxon>
        <taxon>Pseudomonadati</taxon>
        <taxon>Pseudomonadota</taxon>
        <taxon>Betaproteobacteria</taxon>
        <taxon>Neisseriales</taxon>
        <taxon>Chitinibacteraceae</taxon>
        <taxon>Deefgea</taxon>
    </lineage>
</organism>
<protein>
    <submittedName>
        <fullName evidence="3">PEP-CTERM sorting domain-containing protein</fullName>
    </submittedName>
</protein>
<dbReference type="RefSeq" id="WP_173533366.1">
    <property type="nucleotide sequence ID" value="NZ_CP054143.1"/>
</dbReference>
<feature type="domain" description="Ice-binding protein C-terminal" evidence="2">
    <location>
        <begin position="140"/>
        <end position="163"/>
    </location>
</feature>